<keyword evidence="4 6" id="KW-1133">Transmembrane helix</keyword>
<evidence type="ECO:0000256" key="6">
    <source>
        <dbReference type="SAM" id="Phobius"/>
    </source>
</evidence>
<evidence type="ECO:0000256" key="3">
    <source>
        <dbReference type="ARBA" id="ARBA00022960"/>
    </source>
</evidence>
<accession>A0A1G1X3S8</accession>
<feature type="transmembrane region" description="Helical" evidence="6">
    <location>
        <begin position="301"/>
        <end position="320"/>
    </location>
</feature>
<evidence type="ECO:0000256" key="1">
    <source>
        <dbReference type="ARBA" id="ARBA00004141"/>
    </source>
</evidence>
<reference evidence="7 8" key="1">
    <citation type="journal article" date="2016" name="Nat. Commun.">
        <title>Thousands of microbial genomes shed light on interconnected biogeochemical processes in an aquifer system.</title>
        <authorList>
            <person name="Anantharaman K."/>
            <person name="Brown C.T."/>
            <person name="Hug L.A."/>
            <person name="Sharon I."/>
            <person name="Castelle C.J."/>
            <person name="Probst A.J."/>
            <person name="Thomas B.C."/>
            <person name="Singh A."/>
            <person name="Wilkins M.J."/>
            <person name="Karaoz U."/>
            <person name="Brodie E.L."/>
            <person name="Williams K.H."/>
            <person name="Hubbard S.S."/>
            <person name="Banfield J.F."/>
        </authorList>
    </citation>
    <scope>NUCLEOTIDE SEQUENCE [LARGE SCALE GENOMIC DNA]</scope>
</reference>
<name>A0A1G1X3S8_9BACT</name>
<evidence type="ECO:0000313" key="7">
    <source>
        <dbReference type="EMBL" id="OGY34658.1"/>
    </source>
</evidence>
<dbReference type="Proteomes" id="UP000177528">
    <property type="component" value="Unassembled WGS sequence"/>
</dbReference>
<evidence type="ECO:0000256" key="2">
    <source>
        <dbReference type="ARBA" id="ARBA00022692"/>
    </source>
</evidence>
<dbReference type="GO" id="GO:0032153">
    <property type="term" value="C:cell division site"/>
    <property type="evidence" value="ECO:0007669"/>
    <property type="project" value="TreeGrafter"/>
</dbReference>
<dbReference type="GO" id="GO:0051301">
    <property type="term" value="P:cell division"/>
    <property type="evidence" value="ECO:0007669"/>
    <property type="project" value="InterPro"/>
</dbReference>
<feature type="transmembrane region" description="Helical" evidence="6">
    <location>
        <begin position="268"/>
        <end position="289"/>
    </location>
</feature>
<dbReference type="GO" id="GO:0015648">
    <property type="term" value="F:lipid-linked peptidoglycan transporter activity"/>
    <property type="evidence" value="ECO:0007669"/>
    <property type="project" value="TreeGrafter"/>
</dbReference>
<dbReference type="Pfam" id="PF01098">
    <property type="entry name" value="FTSW_RODA_SPOVE"/>
    <property type="match status" value="1"/>
</dbReference>
<feature type="transmembrane region" description="Helical" evidence="6">
    <location>
        <begin position="156"/>
        <end position="173"/>
    </location>
</feature>
<feature type="transmembrane region" description="Helical" evidence="6">
    <location>
        <begin position="42"/>
        <end position="59"/>
    </location>
</feature>
<keyword evidence="2 6" id="KW-0812">Transmembrane</keyword>
<dbReference type="NCBIfam" id="TIGR02210">
    <property type="entry name" value="rodA_shape"/>
    <property type="match status" value="1"/>
</dbReference>
<comment type="subcellular location">
    <subcellularLocation>
        <location evidence="1">Membrane</location>
        <topology evidence="1">Multi-pass membrane protein</topology>
    </subcellularLocation>
</comment>
<evidence type="ECO:0000313" key="8">
    <source>
        <dbReference type="Proteomes" id="UP000177528"/>
    </source>
</evidence>
<protein>
    <submittedName>
        <fullName evidence="7">Rod shape-determining protein RodA</fullName>
    </submittedName>
</protein>
<dbReference type="GO" id="GO:0005886">
    <property type="term" value="C:plasma membrane"/>
    <property type="evidence" value="ECO:0007669"/>
    <property type="project" value="TreeGrafter"/>
</dbReference>
<dbReference type="EMBL" id="MHHR01000011">
    <property type="protein sequence ID" value="OGY34658.1"/>
    <property type="molecule type" value="Genomic_DNA"/>
</dbReference>
<feature type="transmembrane region" description="Helical" evidence="6">
    <location>
        <begin position="71"/>
        <end position="93"/>
    </location>
</feature>
<sequence>MKLRSLLPSIDWTLVASAALLAGIGLAMLASAADTGGGVSPFLLRQGIAFAVGGALIVIMMKIPYHNWRRIAPAVFGIGLIMQLIVLGAGRIIRGTVSRLDLFGVQVQPSEFVKVALVLVLAWILAKGRTNAWRQFAITAATLALPLILVMQEPDLGMAVLMSALWLGMMIVFGMPWRIVMIVLLIAFAAFGTAWQTVFLDYQKERILTFLNPTADPLGSGYNVTQSIIALGSGQIFGRGLGHGPQSQLKFLPERHTDFILASVGEELGFVGIALVVILYTVLLWRILLVARTTRDPFGQAISVGAFLLLLIGFTVNSGMNMGLLPVTGIPLPFISYGGSNLITSCFLLGLVESVKIHSRFTQEGPGELTSFL</sequence>
<proteinExistence type="predicted"/>
<dbReference type="GO" id="GO:0008360">
    <property type="term" value="P:regulation of cell shape"/>
    <property type="evidence" value="ECO:0007669"/>
    <property type="project" value="UniProtKB-KW"/>
</dbReference>
<organism evidence="7 8">
    <name type="scientific">Candidatus Andersenbacteria bacterium RIFCSPHIGHO2_12_FULL_45_11</name>
    <dbReference type="NCBI Taxonomy" id="1797281"/>
    <lineage>
        <taxon>Bacteria</taxon>
        <taxon>Candidatus Anderseniibacteriota</taxon>
    </lineage>
</organism>
<keyword evidence="5 6" id="KW-0472">Membrane</keyword>
<dbReference type="PANTHER" id="PTHR30474">
    <property type="entry name" value="CELL CYCLE PROTEIN"/>
    <property type="match status" value="1"/>
</dbReference>
<evidence type="ECO:0000256" key="5">
    <source>
        <dbReference type="ARBA" id="ARBA00023136"/>
    </source>
</evidence>
<dbReference type="InterPro" id="IPR001182">
    <property type="entry name" value="FtsW/RodA"/>
</dbReference>
<evidence type="ECO:0000256" key="4">
    <source>
        <dbReference type="ARBA" id="ARBA00022989"/>
    </source>
</evidence>
<feature type="transmembrane region" description="Helical" evidence="6">
    <location>
        <begin position="132"/>
        <end position="150"/>
    </location>
</feature>
<dbReference type="AlphaFoldDB" id="A0A1G1X3S8"/>
<keyword evidence="3" id="KW-0133">Cell shape</keyword>
<comment type="caution">
    <text evidence="7">The sequence shown here is derived from an EMBL/GenBank/DDBJ whole genome shotgun (WGS) entry which is preliminary data.</text>
</comment>
<feature type="transmembrane region" description="Helical" evidence="6">
    <location>
        <begin position="332"/>
        <end position="352"/>
    </location>
</feature>
<feature type="transmembrane region" description="Helical" evidence="6">
    <location>
        <begin position="180"/>
        <end position="200"/>
    </location>
</feature>
<gene>
    <name evidence="7" type="ORF">A3D99_04950</name>
</gene>
<feature type="transmembrane region" description="Helical" evidence="6">
    <location>
        <begin position="105"/>
        <end position="125"/>
    </location>
</feature>
<dbReference type="InterPro" id="IPR011923">
    <property type="entry name" value="RodA/MrdB"/>
</dbReference>